<evidence type="ECO:0000256" key="5">
    <source>
        <dbReference type="PIRSR" id="PIRSR601519-1"/>
    </source>
</evidence>
<dbReference type="GO" id="GO:0006826">
    <property type="term" value="P:iron ion transport"/>
    <property type="evidence" value="ECO:0007669"/>
    <property type="project" value="InterPro"/>
</dbReference>
<accession>A0A7J7U4S3</accession>
<evidence type="ECO:0000256" key="4">
    <source>
        <dbReference type="ARBA" id="ARBA00047045"/>
    </source>
</evidence>
<keyword evidence="5" id="KW-0408">Iron</keyword>
<evidence type="ECO:0000313" key="6">
    <source>
        <dbReference type="EMBL" id="KAF6307893.1"/>
    </source>
</evidence>
<organism evidence="6 7">
    <name type="scientific">Myotis myotis</name>
    <name type="common">Greater mouse-eared bat</name>
    <name type="synonym">Vespertilio myotis</name>
    <dbReference type="NCBI Taxonomy" id="51298"/>
    <lineage>
        <taxon>Eukaryota</taxon>
        <taxon>Metazoa</taxon>
        <taxon>Chordata</taxon>
        <taxon>Craniata</taxon>
        <taxon>Vertebrata</taxon>
        <taxon>Euteleostomi</taxon>
        <taxon>Mammalia</taxon>
        <taxon>Eutheria</taxon>
        <taxon>Laurasiatheria</taxon>
        <taxon>Chiroptera</taxon>
        <taxon>Yangochiroptera</taxon>
        <taxon>Vespertilionidae</taxon>
        <taxon>Myotis</taxon>
    </lineage>
</organism>
<reference evidence="6 7" key="1">
    <citation type="journal article" date="2020" name="Nature">
        <title>Six reference-quality genomes reveal evolution of bat adaptations.</title>
        <authorList>
            <person name="Jebb D."/>
            <person name="Huang Z."/>
            <person name="Pippel M."/>
            <person name="Hughes G.M."/>
            <person name="Lavrichenko K."/>
            <person name="Devanna P."/>
            <person name="Winkler S."/>
            <person name="Jermiin L.S."/>
            <person name="Skirmuntt E.C."/>
            <person name="Katzourakis A."/>
            <person name="Burkitt-Gray L."/>
            <person name="Ray D.A."/>
            <person name="Sullivan K.A.M."/>
            <person name="Roscito J.G."/>
            <person name="Kirilenko B.M."/>
            <person name="Davalos L.M."/>
            <person name="Corthals A.P."/>
            <person name="Power M.L."/>
            <person name="Jones G."/>
            <person name="Ransome R.D."/>
            <person name="Dechmann D.K.N."/>
            <person name="Locatelli A.G."/>
            <person name="Puechmaille S.J."/>
            <person name="Fedrigo O."/>
            <person name="Jarvis E.D."/>
            <person name="Hiller M."/>
            <person name="Vernes S.C."/>
            <person name="Myers E.W."/>
            <person name="Teeling E.C."/>
        </authorList>
    </citation>
    <scope>NUCLEOTIDE SEQUENCE [LARGE SCALE GENOMIC DNA]</scope>
    <source>
        <strain evidence="6">MMyoMyo1</strain>
        <tissue evidence="6">Flight muscle</tissue>
    </source>
</reference>
<dbReference type="VEuPathDB" id="HostDB:GeneID_118655435"/>
<feature type="binding site" evidence="5">
    <location>
        <position position="8"/>
    </location>
    <ligand>
        <name>Fe cation</name>
        <dbReference type="ChEBI" id="CHEBI:24875"/>
        <label>1</label>
    </ligand>
</feature>
<dbReference type="GO" id="GO:0008199">
    <property type="term" value="F:ferric iron binding"/>
    <property type="evidence" value="ECO:0007669"/>
    <property type="project" value="InterPro"/>
</dbReference>
<evidence type="ECO:0000313" key="7">
    <source>
        <dbReference type="Proteomes" id="UP000527355"/>
    </source>
</evidence>
<sequence>MEAAMTLERNLNQVLLELHALGSHLFDFLENHFLDEEVKVSKKMTNPHRLAGPQAGLDGYLFNRLTLKHD</sequence>
<dbReference type="PANTHER" id="PTHR11431:SF47">
    <property type="entry name" value="FERRITIN LIGHT CHAIN"/>
    <property type="match status" value="1"/>
</dbReference>
<protein>
    <recommendedName>
        <fullName evidence="1">Ferritin light chain</fullName>
    </recommendedName>
</protein>
<dbReference type="PANTHER" id="PTHR11431">
    <property type="entry name" value="FERRITIN"/>
    <property type="match status" value="1"/>
</dbReference>
<evidence type="ECO:0000256" key="3">
    <source>
        <dbReference type="ARBA" id="ARBA00045578"/>
    </source>
</evidence>
<dbReference type="GO" id="GO:0008198">
    <property type="term" value="F:ferrous iron binding"/>
    <property type="evidence" value="ECO:0007669"/>
    <property type="project" value="TreeGrafter"/>
</dbReference>
<comment type="function">
    <text evidence="3">Stores iron in a soluble, non-toxic, readily available form. Important for iron homeostasis. Iron is taken up in the ferrous form and deposited as ferric hydroxides after oxidation. Also plays a role in delivery of iron to cells. Mediates iron uptake in capsule cells of the developing kidney. Delivery to lysosomes by the cargo receptor NCOA4 for autophagic degradation and release or iron.</text>
</comment>
<dbReference type="Proteomes" id="UP000527355">
    <property type="component" value="Unassembled WGS sequence"/>
</dbReference>
<keyword evidence="5" id="KW-0479">Metal-binding</keyword>
<dbReference type="InterPro" id="IPR012347">
    <property type="entry name" value="Ferritin-like"/>
</dbReference>
<dbReference type="InterPro" id="IPR001519">
    <property type="entry name" value="Ferritin"/>
</dbReference>
<dbReference type="GO" id="GO:0006879">
    <property type="term" value="P:intracellular iron ion homeostasis"/>
    <property type="evidence" value="ECO:0007669"/>
    <property type="project" value="InterPro"/>
</dbReference>
<keyword evidence="7" id="KW-1185">Reference proteome</keyword>
<dbReference type="Gene3D" id="1.20.1260.10">
    <property type="match status" value="1"/>
</dbReference>
<comment type="subcellular location">
    <subcellularLocation>
        <location evidence="2">Autolysosome</location>
    </subcellularLocation>
</comment>
<comment type="subunit">
    <text evidence="4">Oligomer of 24 subunits. There are two types of subunits: L (light) chain and H (heavy) chain. The major chain can be light or heavy, depending on the species and tissue type. The functional molecule forms a roughly spherical shell with a diameter of 12 nm and contains a central cavity into which the insoluble mineral iron core is deposited. Interacts with NCOA4.</text>
</comment>
<evidence type="ECO:0000256" key="2">
    <source>
        <dbReference type="ARBA" id="ARBA00044942"/>
    </source>
</evidence>
<dbReference type="InterPro" id="IPR009078">
    <property type="entry name" value="Ferritin-like_SF"/>
</dbReference>
<gene>
    <name evidence="6" type="ORF">mMyoMyo1_005356</name>
</gene>
<proteinExistence type="predicted"/>
<dbReference type="GO" id="GO:0044754">
    <property type="term" value="C:autolysosome"/>
    <property type="evidence" value="ECO:0007669"/>
    <property type="project" value="UniProtKB-SubCell"/>
</dbReference>
<comment type="caution">
    <text evidence="6">The sequence shown here is derived from an EMBL/GenBank/DDBJ whole genome shotgun (WGS) entry which is preliminary data.</text>
</comment>
<dbReference type="SUPFAM" id="SSF47240">
    <property type="entry name" value="Ferritin-like"/>
    <property type="match status" value="1"/>
</dbReference>
<dbReference type="EMBL" id="JABWUV010000014">
    <property type="protein sequence ID" value="KAF6307893.1"/>
    <property type="molecule type" value="Genomic_DNA"/>
</dbReference>
<dbReference type="AlphaFoldDB" id="A0A7J7U4S3"/>
<name>A0A7J7U4S3_MYOMY</name>
<evidence type="ECO:0000256" key="1">
    <source>
        <dbReference type="ARBA" id="ARBA00040044"/>
    </source>
</evidence>